<gene>
    <name evidence="1" type="ORF">MW871_12910</name>
</gene>
<proteinExistence type="predicted"/>
<evidence type="ECO:0000313" key="1">
    <source>
        <dbReference type="EMBL" id="MCK8142794.1"/>
    </source>
</evidence>
<accession>A0A9X2BLP0</accession>
<evidence type="ECO:0000313" key="2">
    <source>
        <dbReference type="Proteomes" id="UP001139260"/>
    </source>
</evidence>
<comment type="caution">
    <text evidence="1">The sequence shown here is derived from an EMBL/GenBank/DDBJ whole genome shotgun (WGS) entry which is preliminary data.</text>
</comment>
<name>A0A9X2BLP0_9FLAO</name>
<protein>
    <submittedName>
        <fullName evidence="1">Uncharacterized protein</fullName>
    </submittedName>
</protein>
<dbReference type="AlphaFoldDB" id="A0A9X2BLP0"/>
<organism evidence="1 2">
    <name type="scientific">Flavobacterium pygoscelis</name>
    <dbReference type="NCBI Taxonomy" id="2893176"/>
    <lineage>
        <taxon>Bacteria</taxon>
        <taxon>Pseudomonadati</taxon>
        <taxon>Bacteroidota</taxon>
        <taxon>Flavobacteriia</taxon>
        <taxon>Flavobacteriales</taxon>
        <taxon>Flavobacteriaceae</taxon>
        <taxon>Flavobacterium</taxon>
    </lineage>
</organism>
<dbReference type="RefSeq" id="WP_188051414.1">
    <property type="nucleotide sequence ID" value="NZ_JALNUB010000008.1"/>
</dbReference>
<dbReference type="EMBL" id="JALNUB010000008">
    <property type="protein sequence ID" value="MCK8142794.1"/>
    <property type="molecule type" value="Genomic_DNA"/>
</dbReference>
<keyword evidence="2" id="KW-1185">Reference proteome</keyword>
<reference evidence="1" key="1">
    <citation type="submission" date="2022-04" db="EMBL/GenBank/DDBJ databases">
        <title>Flavobacterium pygoscelis sp. nov. isolated from Chinstrap chick (Pygoscelis antarcticus).</title>
        <authorList>
            <person name="Irgang R."/>
            <person name="Poblete-Morales M."/>
            <person name="Avendano-Herrera R."/>
        </authorList>
    </citation>
    <scope>NUCLEOTIDE SEQUENCE</scope>
    <source>
        <strain evidence="1">I-SCBP12n</strain>
    </source>
</reference>
<dbReference type="Proteomes" id="UP001139260">
    <property type="component" value="Unassembled WGS sequence"/>
</dbReference>
<sequence>MDIQSEKIELIQLLLATNDKAIIDAIKTIFEKDKQEAWEKLSPEEQAVINNEIQKENQADTADF</sequence>